<keyword evidence="6" id="KW-1185">Reference proteome</keyword>
<dbReference type="AlphaFoldDB" id="A0A5B8L2Q4"/>
<keyword evidence="3" id="KW-0804">Transcription</keyword>
<sequence>MNLNSTLDPADRILLDALQRDARVKLEALAEEVGLSASAVQRRIARLRETGVIAGECVVLDPKAAGNRVTVIVELMLERERSALTEGLKRWLIAAEEVQSAWGVTGETDFVLVVTAPDLESYERFTRRMMDDNEVIREFRSSVALNRLKHTLFVPVLSEGAG</sequence>
<dbReference type="InterPro" id="IPR011008">
    <property type="entry name" value="Dimeric_a/b-barrel"/>
</dbReference>
<keyword evidence="1" id="KW-0805">Transcription regulation</keyword>
<reference evidence="5" key="1">
    <citation type="submission" date="2020-04" db="EMBL/GenBank/DDBJ databases">
        <title>Nitratireductor sp. nov. isolated from mangrove soil.</title>
        <authorList>
            <person name="Ye Y."/>
        </authorList>
    </citation>
    <scope>NUCLEOTIDE SEQUENCE</scope>
    <source>
        <strain evidence="5">SY7</strain>
    </source>
</reference>
<dbReference type="PROSITE" id="PS50956">
    <property type="entry name" value="HTH_ASNC_2"/>
    <property type="match status" value="1"/>
</dbReference>
<evidence type="ECO:0000259" key="4">
    <source>
        <dbReference type="PROSITE" id="PS50956"/>
    </source>
</evidence>
<evidence type="ECO:0000256" key="1">
    <source>
        <dbReference type="ARBA" id="ARBA00023015"/>
    </source>
</evidence>
<dbReference type="InterPro" id="IPR019888">
    <property type="entry name" value="Tscrpt_reg_AsnC-like"/>
</dbReference>
<protein>
    <submittedName>
        <fullName evidence="5">Lrp/AsnC family transcriptional regulator</fullName>
    </submittedName>
</protein>
<dbReference type="GO" id="GO:0043200">
    <property type="term" value="P:response to amino acid"/>
    <property type="evidence" value="ECO:0007669"/>
    <property type="project" value="TreeGrafter"/>
</dbReference>
<dbReference type="PANTHER" id="PTHR30154">
    <property type="entry name" value="LEUCINE-RESPONSIVE REGULATORY PROTEIN"/>
    <property type="match status" value="1"/>
</dbReference>
<dbReference type="RefSeq" id="WP_146300673.1">
    <property type="nucleotide sequence ID" value="NZ_CP042301.2"/>
</dbReference>
<proteinExistence type="predicted"/>
<dbReference type="SUPFAM" id="SSF46785">
    <property type="entry name" value="Winged helix' DNA-binding domain"/>
    <property type="match status" value="1"/>
</dbReference>
<dbReference type="InterPro" id="IPR036388">
    <property type="entry name" value="WH-like_DNA-bd_sf"/>
</dbReference>
<evidence type="ECO:0000313" key="5">
    <source>
        <dbReference type="EMBL" id="QDZ02032.1"/>
    </source>
</evidence>
<dbReference type="Pfam" id="PF01037">
    <property type="entry name" value="AsnC_trans_reg"/>
    <property type="match status" value="1"/>
</dbReference>
<dbReference type="InterPro" id="IPR000485">
    <property type="entry name" value="AsnC-type_HTH_dom"/>
</dbReference>
<dbReference type="InterPro" id="IPR019887">
    <property type="entry name" value="Tscrpt_reg_AsnC/Lrp_C"/>
</dbReference>
<accession>A0A5B8L2Q4</accession>
<dbReference type="InterPro" id="IPR036390">
    <property type="entry name" value="WH_DNA-bd_sf"/>
</dbReference>
<evidence type="ECO:0000313" key="6">
    <source>
        <dbReference type="Proteomes" id="UP000321389"/>
    </source>
</evidence>
<organism evidence="5 6">
    <name type="scientific">Nitratireductor mangrovi</name>
    <dbReference type="NCBI Taxonomy" id="2599600"/>
    <lineage>
        <taxon>Bacteria</taxon>
        <taxon>Pseudomonadati</taxon>
        <taxon>Pseudomonadota</taxon>
        <taxon>Alphaproteobacteria</taxon>
        <taxon>Hyphomicrobiales</taxon>
        <taxon>Phyllobacteriaceae</taxon>
        <taxon>Nitratireductor</taxon>
    </lineage>
</organism>
<dbReference type="Pfam" id="PF13404">
    <property type="entry name" value="HTH_AsnC-type"/>
    <property type="match status" value="1"/>
</dbReference>
<dbReference type="Proteomes" id="UP000321389">
    <property type="component" value="Chromosome"/>
</dbReference>
<dbReference type="OrthoDB" id="7856348at2"/>
<dbReference type="Gene3D" id="3.30.70.920">
    <property type="match status" value="1"/>
</dbReference>
<evidence type="ECO:0000256" key="3">
    <source>
        <dbReference type="ARBA" id="ARBA00023163"/>
    </source>
</evidence>
<dbReference type="EMBL" id="CP042301">
    <property type="protein sequence ID" value="QDZ02032.1"/>
    <property type="molecule type" value="Genomic_DNA"/>
</dbReference>
<keyword evidence="2" id="KW-0238">DNA-binding</keyword>
<dbReference type="KEGG" id="niy:FQ775_17510"/>
<feature type="domain" description="HTH asnC-type" evidence="4">
    <location>
        <begin position="7"/>
        <end position="68"/>
    </location>
</feature>
<dbReference type="SUPFAM" id="SSF54909">
    <property type="entry name" value="Dimeric alpha+beta barrel"/>
    <property type="match status" value="1"/>
</dbReference>
<dbReference type="PRINTS" id="PR00033">
    <property type="entry name" value="HTHASNC"/>
</dbReference>
<dbReference type="GO" id="GO:0005829">
    <property type="term" value="C:cytosol"/>
    <property type="evidence" value="ECO:0007669"/>
    <property type="project" value="TreeGrafter"/>
</dbReference>
<name>A0A5B8L2Q4_9HYPH</name>
<evidence type="ECO:0000256" key="2">
    <source>
        <dbReference type="ARBA" id="ARBA00023125"/>
    </source>
</evidence>
<dbReference type="Gene3D" id="1.10.10.10">
    <property type="entry name" value="Winged helix-like DNA-binding domain superfamily/Winged helix DNA-binding domain"/>
    <property type="match status" value="1"/>
</dbReference>
<dbReference type="SMART" id="SM00344">
    <property type="entry name" value="HTH_ASNC"/>
    <property type="match status" value="1"/>
</dbReference>
<dbReference type="GO" id="GO:0043565">
    <property type="term" value="F:sequence-specific DNA binding"/>
    <property type="evidence" value="ECO:0007669"/>
    <property type="project" value="InterPro"/>
</dbReference>
<dbReference type="PANTHER" id="PTHR30154:SF34">
    <property type="entry name" value="TRANSCRIPTIONAL REGULATOR AZLB"/>
    <property type="match status" value="1"/>
</dbReference>
<gene>
    <name evidence="5" type="ORF">FQ775_17510</name>
</gene>